<protein>
    <submittedName>
        <fullName evidence="2">Uncharacterized protein</fullName>
    </submittedName>
</protein>
<name>A0A919E661_9ACTN</name>
<feature type="region of interest" description="Disordered" evidence="1">
    <location>
        <begin position="1"/>
        <end position="44"/>
    </location>
</feature>
<organism evidence="2 3">
    <name type="scientific">Streptomyces fumanus</name>
    <dbReference type="NCBI Taxonomy" id="67302"/>
    <lineage>
        <taxon>Bacteria</taxon>
        <taxon>Bacillati</taxon>
        <taxon>Actinomycetota</taxon>
        <taxon>Actinomycetes</taxon>
        <taxon>Kitasatosporales</taxon>
        <taxon>Streptomycetaceae</taxon>
        <taxon>Streptomyces</taxon>
    </lineage>
</organism>
<comment type="caution">
    <text evidence="2">The sequence shown here is derived from an EMBL/GenBank/DDBJ whole genome shotgun (WGS) entry which is preliminary data.</text>
</comment>
<evidence type="ECO:0000313" key="3">
    <source>
        <dbReference type="Proteomes" id="UP000630718"/>
    </source>
</evidence>
<reference evidence="2" key="1">
    <citation type="journal article" date="2014" name="Int. J. Syst. Evol. Microbiol.">
        <title>Complete genome sequence of Corynebacterium casei LMG S-19264T (=DSM 44701T), isolated from a smear-ripened cheese.</title>
        <authorList>
            <consortium name="US DOE Joint Genome Institute (JGI-PGF)"/>
            <person name="Walter F."/>
            <person name="Albersmeier A."/>
            <person name="Kalinowski J."/>
            <person name="Ruckert C."/>
        </authorList>
    </citation>
    <scope>NUCLEOTIDE SEQUENCE</scope>
    <source>
        <strain evidence="2">JCM 4477</strain>
    </source>
</reference>
<accession>A0A919E661</accession>
<dbReference type="AlphaFoldDB" id="A0A919E661"/>
<keyword evidence="3" id="KW-1185">Reference proteome</keyword>
<dbReference type="EMBL" id="BNBI01000013">
    <property type="protein sequence ID" value="GHF23157.1"/>
    <property type="molecule type" value="Genomic_DNA"/>
</dbReference>
<evidence type="ECO:0000256" key="1">
    <source>
        <dbReference type="SAM" id="MobiDB-lite"/>
    </source>
</evidence>
<evidence type="ECO:0000313" key="2">
    <source>
        <dbReference type="EMBL" id="GHF23157.1"/>
    </source>
</evidence>
<dbReference type="Proteomes" id="UP000630718">
    <property type="component" value="Unassembled WGS sequence"/>
</dbReference>
<reference evidence="2" key="2">
    <citation type="submission" date="2020-09" db="EMBL/GenBank/DDBJ databases">
        <authorList>
            <person name="Sun Q."/>
            <person name="Ohkuma M."/>
        </authorList>
    </citation>
    <scope>NUCLEOTIDE SEQUENCE</scope>
    <source>
        <strain evidence="2">JCM 4477</strain>
    </source>
</reference>
<feature type="compositionally biased region" description="Basic and acidic residues" evidence="1">
    <location>
        <begin position="1"/>
        <end position="13"/>
    </location>
</feature>
<gene>
    <name evidence="2" type="ORF">GCM10018772_56070</name>
</gene>
<sequence>MKPTLHGEVREVNLDVNGHGGAPWPGRDNQPSLPRPFPTIPVRSRPLPTEEAAMTSTTGTACPHCGWPDRAEPYRVVSRHPTAHGHTTWVRCACGSLQARLTDGRGTRVVSRSCPTRG</sequence>
<proteinExistence type="predicted"/>